<keyword evidence="3" id="KW-0032">Aminotransferase</keyword>
<keyword evidence="8" id="KW-1185">Reference proteome</keyword>
<dbReference type="FunFam" id="3.60.20.10:FF:000042">
    <property type="entry name" value="Glutamine--fructose-6-phosphate aminotransferase [isomerizing]"/>
    <property type="match status" value="1"/>
</dbReference>
<dbReference type="Proteomes" id="UP000410492">
    <property type="component" value="Unassembled WGS sequence"/>
</dbReference>
<sequence length="232" mass="25875">MCGIFAYLNYLTPKKRAEILELLVNGLKRLEYRGYDSAGVAVDAANSKDIAIIKKTGKVALLEETIKSKSSELDVDDTLDVHCGIAHTRWATHGVPSEVNCHPHRSDTDNGFVVVHNGIITNYKEVKTFLEKKGFCFESETDTEVIAKLISHFYQQHPNFSFRELVESVVRQLEGAFALCFKSKYFPGECVATRRGSPLLVGIKTATRLATDHVPILYGKEDHRKSSADKGI</sequence>
<evidence type="ECO:0000313" key="7">
    <source>
        <dbReference type="EMBL" id="VEN56015.1"/>
    </source>
</evidence>
<gene>
    <name evidence="7" type="ORF">CALMAC_LOCUS15023</name>
</gene>
<evidence type="ECO:0000256" key="3">
    <source>
        <dbReference type="ARBA" id="ARBA00022576"/>
    </source>
</evidence>
<feature type="domain" description="Glutamine amidotransferase type-2" evidence="6">
    <location>
        <begin position="2"/>
        <end position="232"/>
    </location>
</feature>
<proteinExistence type="predicted"/>
<dbReference type="Gene3D" id="3.60.20.10">
    <property type="entry name" value="Glutamine Phosphoribosylpyrophosphate, subunit 1, domain 1"/>
    <property type="match status" value="1"/>
</dbReference>
<organism evidence="7 8">
    <name type="scientific">Callosobruchus maculatus</name>
    <name type="common">Southern cowpea weevil</name>
    <name type="synonym">Pulse bruchid</name>
    <dbReference type="NCBI Taxonomy" id="64391"/>
    <lineage>
        <taxon>Eukaryota</taxon>
        <taxon>Metazoa</taxon>
        <taxon>Ecdysozoa</taxon>
        <taxon>Arthropoda</taxon>
        <taxon>Hexapoda</taxon>
        <taxon>Insecta</taxon>
        <taxon>Pterygota</taxon>
        <taxon>Neoptera</taxon>
        <taxon>Endopterygota</taxon>
        <taxon>Coleoptera</taxon>
        <taxon>Polyphaga</taxon>
        <taxon>Cucujiformia</taxon>
        <taxon>Chrysomeloidea</taxon>
        <taxon>Chrysomelidae</taxon>
        <taxon>Bruchinae</taxon>
        <taxon>Bruchini</taxon>
        <taxon>Callosobruchus</taxon>
    </lineage>
</organism>
<dbReference type="InterPro" id="IPR029055">
    <property type="entry name" value="Ntn_hydrolases_N"/>
</dbReference>
<accession>A0A653D7D3</accession>
<dbReference type="GO" id="GO:0004360">
    <property type="term" value="F:glutamine-fructose-6-phosphate transaminase (isomerizing) activity"/>
    <property type="evidence" value="ECO:0007669"/>
    <property type="project" value="UniProtKB-EC"/>
</dbReference>
<protein>
    <recommendedName>
        <fullName evidence="2">glutamine--fructose-6-phosphate transaminase (isomerizing)</fullName>
        <ecNumber evidence="2">2.6.1.16</ecNumber>
    </recommendedName>
</protein>
<evidence type="ECO:0000256" key="2">
    <source>
        <dbReference type="ARBA" id="ARBA00012916"/>
    </source>
</evidence>
<dbReference type="InterPro" id="IPR017932">
    <property type="entry name" value="GATase_2_dom"/>
</dbReference>
<reference evidence="7 8" key="1">
    <citation type="submission" date="2019-01" db="EMBL/GenBank/DDBJ databases">
        <authorList>
            <person name="Sayadi A."/>
        </authorList>
    </citation>
    <scope>NUCLEOTIDE SEQUENCE [LARGE SCALE GENOMIC DNA]</scope>
</reference>
<dbReference type="CDD" id="cd00714">
    <property type="entry name" value="GFAT"/>
    <property type="match status" value="1"/>
</dbReference>
<evidence type="ECO:0000259" key="6">
    <source>
        <dbReference type="PROSITE" id="PS51278"/>
    </source>
</evidence>
<dbReference type="PANTHER" id="PTHR10937:SF0">
    <property type="entry name" value="GLUTAMINE--FRUCTOSE-6-PHOSPHATE TRANSAMINASE (ISOMERIZING)"/>
    <property type="match status" value="1"/>
</dbReference>
<dbReference type="GO" id="GO:0006002">
    <property type="term" value="P:fructose 6-phosphate metabolic process"/>
    <property type="evidence" value="ECO:0007669"/>
    <property type="project" value="TreeGrafter"/>
</dbReference>
<dbReference type="SUPFAM" id="SSF56235">
    <property type="entry name" value="N-terminal nucleophile aminohydrolases (Ntn hydrolases)"/>
    <property type="match status" value="1"/>
</dbReference>
<evidence type="ECO:0000256" key="1">
    <source>
        <dbReference type="ARBA" id="ARBA00001031"/>
    </source>
</evidence>
<evidence type="ECO:0000256" key="5">
    <source>
        <dbReference type="ARBA" id="ARBA00022962"/>
    </source>
</evidence>
<dbReference type="GO" id="GO:0006047">
    <property type="term" value="P:UDP-N-acetylglucosamine metabolic process"/>
    <property type="evidence" value="ECO:0007669"/>
    <property type="project" value="TreeGrafter"/>
</dbReference>
<keyword evidence="4" id="KW-0808">Transferase</keyword>
<keyword evidence="5" id="KW-0315">Glutamine amidotransferase</keyword>
<dbReference type="EC" id="2.6.1.16" evidence="2"/>
<name>A0A653D7D3_CALMS</name>
<evidence type="ECO:0000256" key="4">
    <source>
        <dbReference type="ARBA" id="ARBA00022679"/>
    </source>
</evidence>
<dbReference type="PROSITE" id="PS51278">
    <property type="entry name" value="GATASE_TYPE_2"/>
    <property type="match status" value="1"/>
</dbReference>
<comment type="catalytic activity">
    <reaction evidence="1">
        <text>D-fructose 6-phosphate + L-glutamine = D-glucosamine 6-phosphate + L-glutamate</text>
        <dbReference type="Rhea" id="RHEA:13237"/>
        <dbReference type="ChEBI" id="CHEBI:29985"/>
        <dbReference type="ChEBI" id="CHEBI:58359"/>
        <dbReference type="ChEBI" id="CHEBI:58725"/>
        <dbReference type="ChEBI" id="CHEBI:61527"/>
        <dbReference type="EC" id="2.6.1.16"/>
    </reaction>
</comment>
<dbReference type="GO" id="GO:0006487">
    <property type="term" value="P:protein N-linked glycosylation"/>
    <property type="evidence" value="ECO:0007669"/>
    <property type="project" value="TreeGrafter"/>
</dbReference>
<dbReference type="OrthoDB" id="15235at2759"/>
<dbReference type="Pfam" id="PF13522">
    <property type="entry name" value="GATase_6"/>
    <property type="match status" value="1"/>
</dbReference>
<dbReference type="InterPro" id="IPR047084">
    <property type="entry name" value="GFAT_N"/>
</dbReference>
<dbReference type="EMBL" id="CAACVG010010519">
    <property type="protein sequence ID" value="VEN56015.1"/>
    <property type="molecule type" value="Genomic_DNA"/>
</dbReference>
<evidence type="ECO:0000313" key="8">
    <source>
        <dbReference type="Proteomes" id="UP000410492"/>
    </source>
</evidence>
<dbReference type="PANTHER" id="PTHR10937">
    <property type="entry name" value="GLUCOSAMINE--FRUCTOSE-6-PHOSPHATE AMINOTRANSFERASE, ISOMERIZING"/>
    <property type="match status" value="1"/>
</dbReference>
<dbReference type="AlphaFoldDB" id="A0A653D7D3"/>